<gene>
    <name evidence="2" type="ORF">AC579_1455</name>
</gene>
<evidence type="ECO:0000256" key="1">
    <source>
        <dbReference type="SAM" id="Phobius"/>
    </source>
</evidence>
<reference evidence="2 3" key="1">
    <citation type="submission" date="2015-07" db="EMBL/GenBank/DDBJ databases">
        <title>Comparative genomics of the Sigatoka disease complex on banana suggests a link between parallel evolutionary changes in Pseudocercospora fijiensis and Pseudocercospora eumusae and increased virulence on the banana host.</title>
        <authorList>
            <person name="Chang T.-C."/>
            <person name="Salvucci A."/>
            <person name="Crous P.W."/>
            <person name="Stergiopoulos I."/>
        </authorList>
    </citation>
    <scope>NUCLEOTIDE SEQUENCE [LARGE SCALE GENOMIC DNA]</scope>
    <source>
        <strain evidence="2 3">CBS 116634</strain>
    </source>
</reference>
<dbReference type="AlphaFoldDB" id="A0A139IMP2"/>
<feature type="transmembrane region" description="Helical" evidence="1">
    <location>
        <begin position="138"/>
        <end position="165"/>
    </location>
</feature>
<comment type="caution">
    <text evidence="2">The sequence shown here is derived from an EMBL/GenBank/DDBJ whole genome shotgun (WGS) entry which is preliminary data.</text>
</comment>
<evidence type="ECO:0000313" key="2">
    <source>
        <dbReference type="EMBL" id="KXT15935.1"/>
    </source>
</evidence>
<evidence type="ECO:0000313" key="3">
    <source>
        <dbReference type="Proteomes" id="UP000073492"/>
    </source>
</evidence>
<protein>
    <submittedName>
        <fullName evidence="2">Uncharacterized protein</fullName>
    </submittedName>
</protein>
<keyword evidence="1" id="KW-1133">Transmembrane helix</keyword>
<sequence>MSWKFMMMLSPFTYSTSQAPQGKHPKAKAIPQGHTARPYRHIARPHRKATSQGHIARPYCCKAILQGHIVARPYRKAISQGYIARPYRKAILLQGHIARPYRKAIPQGHIARLQRATFISTRQRPVLSRICMYFYLQYARFCFIQHLSLLMAMPSNCIIIVHLYFMNFEAKFIKPPSPPPEPPPEPPPLNPPPISDFMYILSAIWAAFATALCLLAPSCTLP</sequence>
<accession>A0A139IMP2</accession>
<keyword evidence="1" id="KW-0472">Membrane</keyword>
<feature type="transmembrane region" description="Helical" evidence="1">
    <location>
        <begin position="197"/>
        <end position="216"/>
    </location>
</feature>
<organism evidence="2 3">
    <name type="scientific">Pseudocercospora musae</name>
    <dbReference type="NCBI Taxonomy" id="113226"/>
    <lineage>
        <taxon>Eukaryota</taxon>
        <taxon>Fungi</taxon>
        <taxon>Dikarya</taxon>
        <taxon>Ascomycota</taxon>
        <taxon>Pezizomycotina</taxon>
        <taxon>Dothideomycetes</taxon>
        <taxon>Dothideomycetidae</taxon>
        <taxon>Mycosphaerellales</taxon>
        <taxon>Mycosphaerellaceae</taxon>
        <taxon>Pseudocercospora</taxon>
    </lineage>
</organism>
<dbReference type="EMBL" id="LFZO01000047">
    <property type="protein sequence ID" value="KXT15935.1"/>
    <property type="molecule type" value="Genomic_DNA"/>
</dbReference>
<keyword evidence="3" id="KW-1185">Reference proteome</keyword>
<dbReference type="Proteomes" id="UP000073492">
    <property type="component" value="Unassembled WGS sequence"/>
</dbReference>
<proteinExistence type="predicted"/>
<keyword evidence="1" id="KW-0812">Transmembrane</keyword>
<name>A0A139IMP2_9PEZI</name>